<dbReference type="PROSITE" id="PS51257">
    <property type="entry name" value="PROKAR_LIPOPROTEIN"/>
    <property type="match status" value="1"/>
</dbReference>
<evidence type="ECO:0000313" key="2">
    <source>
        <dbReference type="Proteomes" id="UP001642484"/>
    </source>
</evidence>
<keyword evidence="2" id="KW-1185">Reference proteome</keyword>
<organism evidence="1 2">
    <name type="scientific">Durusdinium trenchii</name>
    <dbReference type="NCBI Taxonomy" id="1381693"/>
    <lineage>
        <taxon>Eukaryota</taxon>
        <taxon>Sar</taxon>
        <taxon>Alveolata</taxon>
        <taxon>Dinophyceae</taxon>
        <taxon>Suessiales</taxon>
        <taxon>Symbiodiniaceae</taxon>
        <taxon>Durusdinium</taxon>
    </lineage>
</organism>
<comment type="caution">
    <text evidence="1">The sequence shown here is derived from an EMBL/GenBank/DDBJ whole genome shotgun (WGS) entry which is preliminary data.</text>
</comment>
<accession>A0ABP0PG03</accession>
<gene>
    <name evidence="1" type="ORF">CCMP2556_LOCUS36911</name>
</gene>
<proteinExistence type="predicted"/>
<reference evidence="1 2" key="1">
    <citation type="submission" date="2024-02" db="EMBL/GenBank/DDBJ databases">
        <authorList>
            <person name="Chen Y."/>
            <person name="Shah S."/>
            <person name="Dougan E. K."/>
            <person name="Thang M."/>
            <person name="Chan C."/>
        </authorList>
    </citation>
    <scope>NUCLEOTIDE SEQUENCE [LARGE SCALE GENOMIC DNA]</scope>
</reference>
<protein>
    <submittedName>
        <fullName evidence="1">Uncharacterized protein</fullName>
    </submittedName>
</protein>
<sequence>MRKGLSLLPAGVIIGGPPCCMFIFLSCSVHQRHAFGPQGNTGVFKVRMANLIVRNLCTFLRILRILGRDFYVVLEQPTSSWMFKLSWVLALEALLGSICVTTWQGCFGHDLPKPTHLWGTLPNLGAMTRKMTRAKRSQIQQRLTRRNARRVRPRFYYFKKFPQGGHTGGVSGTEDLGKTADYTAEFCRSLLRIWIVAFNHYHQI</sequence>
<dbReference type="EMBL" id="CAXAMN010023062">
    <property type="protein sequence ID" value="CAK9074970.1"/>
    <property type="molecule type" value="Genomic_DNA"/>
</dbReference>
<dbReference type="Proteomes" id="UP001642484">
    <property type="component" value="Unassembled WGS sequence"/>
</dbReference>
<name>A0ABP0PG03_9DINO</name>
<evidence type="ECO:0000313" key="1">
    <source>
        <dbReference type="EMBL" id="CAK9074970.1"/>
    </source>
</evidence>